<dbReference type="SUPFAM" id="SSF56024">
    <property type="entry name" value="Phospholipase D/nuclease"/>
    <property type="match status" value="1"/>
</dbReference>
<dbReference type="SMART" id="SM00487">
    <property type="entry name" value="DEXDc"/>
    <property type="match status" value="1"/>
</dbReference>
<gene>
    <name evidence="6" type="ORF">HMF3257_30035</name>
</gene>
<dbReference type="Pfam" id="PF13091">
    <property type="entry name" value="PLDc_2"/>
    <property type="match status" value="1"/>
</dbReference>
<dbReference type="OrthoDB" id="9814088at2"/>
<dbReference type="InterPro" id="IPR049730">
    <property type="entry name" value="SNF2/RAD54-like_C"/>
</dbReference>
<evidence type="ECO:0000256" key="3">
    <source>
        <dbReference type="ARBA" id="ARBA00022840"/>
    </source>
</evidence>
<dbReference type="PROSITE" id="PS51192">
    <property type="entry name" value="HELICASE_ATP_BIND_1"/>
    <property type="match status" value="1"/>
</dbReference>
<dbReference type="InterPro" id="IPR006935">
    <property type="entry name" value="Helicase/UvrB_N"/>
</dbReference>
<dbReference type="EMBL" id="QLII01000001">
    <property type="protein sequence ID" value="RAI77353.1"/>
    <property type="molecule type" value="Genomic_DNA"/>
</dbReference>
<dbReference type="InterPro" id="IPR025202">
    <property type="entry name" value="PLD-like_dom"/>
</dbReference>
<protein>
    <recommendedName>
        <fullName evidence="8">DEAD/DEAH box helicase family protein</fullName>
    </recommendedName>
</protein>
<dbReference type="InterPro" id="IPR027417">
    <property type="entry name" value="P-loop_NTPase"/>
</dbReference>
<dbReference type="Gene3D" id="3.40.50.300">
    <property type="entry name" value="P-loop containing nucleotide triphosphate hydrolases"/>
    <property type="match status" value="2"/>
</dbReference>
<name>A0A327NRS4_9BACT</name>
<evidence type="ECO:0008006" key="8">
    <source>
        <dbReference type="Google" id="ProtNLM"/>
    </source>
</evidence>
<evidence type="ECO:0000259" key="5">
    <source>
        <dbReference type="PROSITE" id="PS51194"/>
    </source>
</evidence>
<dbReference type="Pfam" id="PF04851">
    <property type="entry name" value="ResIII"/>
    <property type="match status" value="1"/>
</dbReference>
<evidence type="ECO:0000256" key="1">
    <source>
        <dbReference type="ARBA" id="ARBA00022741"/>
    </source>
</evidence>
<proteinExistence type="predicted"/>
<keyword evidence="1" id="KW-0547">Nucleotide-binding</keyword>
<evidence type="ECO:0000256" key="2">
    <source>
        <dbReference type="ARBA" id="ARBA00022801"/>
    </source>
</evidence>
<comment type="caution">
    <text evidence="6">The sequence shown here is derived from an EMBL/GenBank/DDBJ whole genome shotgun (WGS) entry which is preliminary data.</text>
</comment>
<organism evidence="6 7">
    <name type="scientific">Spirosoma telluris</name>
    <dbReference type="NCBI Taxonomy" id="2183553"/>
    <lineage>
        <taxon>Bacteria</taxon>
        <taxon>Pseudomonadati</taxon>
        <taxon>Bacteroidota</taxon>
        <taxon>Cytophagia</taxon>
        <taxon>Cytophagales</taxon>
        <taxon>Cytophagaceae</taxon>
        <taxon>Spirosoma</taxon>
    </lineage>
</organism>
<evidence type="ECO:0000313" key="6">
    <source>
        <dbReference type="EMBL" id="RAI77353.1"/>
    </source>
</evidence>
<evidence type="ECO:0000259" key="4">
    <source>
        <dbReference type="PROSITE" id="PS51192"/>
    </source>
</evidence>
<reference evidence="6 7" key="1">
    <citation type="submission" date="2018-06" db="EMBL/GenBank/DDBJ databases">
        <title>Spirosoma sp. HMF3257 Genome sequencing and assembly.</title>
        <authorList>
            <person name="Kang H."/>
            <person name="Cha I."/>
            <person name="Kim H."/>
            <person name="Kang J."/>
            <person name="Joh K."/>
        </authorList>
    </citation>
    <scope>NUCLEOTIDE SEQUENCE [LARGE SCALE GENOMIC DNA]</scope>
    <source>
        <strain evidence="6 7">HMF3257</strain>
    </source>
</reference>
<dbReference type="InterPro" id="IPR001650">
    <property type="entry name" value="Helicase_C-like"/>
</dbReference>
<dbReference type="AlphaFoldDB" id="A0A327NRS4"/>
<feature type="domain" description="Helicase ATP-binding" evidence="4">
    <location>
        <begin position="245"/>
        <end position="419"/>
    </location>
</feature>
<dbReference type="Proteomes" id="UP000249016">
    <property type="component" value="Unassembled WGS sequence"/>
</dbReference>
<keyword evidence="3" id="KW-0067">ATP-binding</keyword>
<dbReference type="PANTHER" id="PTHR24031">
    <property type="entry name" value="RNA HELICASE"/>
    <property type="match status" value="1"/>
</dbReference>
<evidence type="ECO:0000313" key="7">
    <source>
        <dbReference type="Proteomes" id="UP000249016"/>
    </source>
</evidence>
<dbReference type="GO" id="GO:0003677">
    <property type="term" value="F:DNA binding"/>
    <property type="evidence" value="ECO:0007669"/>
    <property type="project" value="InterPro"/>
</dbReference>
<dbReference type="PROSITE" id="PS51194">
    <property type="entry name" value="HELICASE_CTER"/>
    <property type="match status" value="1"/>
</dbReference>
<dbReference type="Gene3D" id="3.30.870.10">
    <property type="entry name" value="Endonuclease Chain A"/>
    <property type="match status" value="1"/>
</dbReference>
<dbReference type="CDD" id="cd18793">
    <property type="entry name" value="SF2_C_SNF"/>
    <property type="match status" value="1"/>
</dbReference>
<accession>A0A327NRS4</accession>
<dbReference type="Pfam" id="PF00271">
    <property type="entry name" value="Helicase_C"/>
    <property type="match status" value="1"/>
</dbReference>
<feature type="domain" description="Helicase C-terminal" evidence="5">
    <location>
        <begin position="627"/>
        <end position="808"/>
    </location>
</feature>
<keyword evidence="2" id="KW-0378">Hydrolase</keyword>
<dbReference type="GO" id="GO:0005524">
    <property type="term" value="F:ATP binding"/>
    <property type="evidence" value="ECO:0007669"/>
    <property type="project" value="UniProtKB-KW"/>
</dbReference>
<dbReference type="GO" id="GO:0016787">
    <property type="term" value="F:hydrolase activity"/>
    <property type="evidence" value="ECO:0007669"/>
    <property type="project" value="UniProtKB-KW"/>
</dbReference>
<dbReference type="SMART" id="SM00490">
    <property type="entry name" value="HELICc"/>
    <property type="match status" value="1"/>
</dbReference>
<dbReference type="RefSeq" id="WP_111347915.1">
    <property type="nucleotide sequence ID" value="NZ_QLII01000001.1"/>
</dbReference>
<sequence length="989" mass="113880">MEQPDEPTLNYDPEMGELISGVGPGTVETFLKQYYSRAKKRIRIASAYFTVTGYDIGIKYLTNRSVQFQILVGAEEGASVQSSIIKEVERELTSCKEDLWKAVYQLVQRMESNQFIIRDAREMLDARGIEIAFHCKYYICDDSILWHGSGNYTGRGLQTTIEQASLIRSASEVKSFVERFEKDMRGAKDLLPDLLERLKKWLDLVPPFHVYLLILHKLNKLFEREAESGLDLPVYYQQAIITRAVEQVKLYDGCIIIAATGLGKTVIGAEIAYQLRLFKRAKHVILIAPQAVHDEWKRHFRSREFFFEPISIEILFKDSADKTPTHHKTHQLEQVLKQAGPQTLIIIDEGHAYRNQLKQQWIAFESKRPRKKKPKGSLVYKRLLPVVNQKGAAMILLTATPYGTDTQNLNSILRLLPERHIDPLFNEPTAWRVESLDDFMKLPVVSVLGLYDVLKLARTRNNVDEQGRLFVQFGEERRYLPKVIEVHKVSYELPLANELRKAFDSNCFSHATPTLTDNFDEEKKKFTTGAVDTADKNFILSWLSSPSAIRESIRKNLYTTGTNDPVDGEGQQIPIWIPEPSTTLSFPTKDEQDKLGYGAKMLLGWHERNRVLRPWFESLKEFQPDDKVRKLQIIVQKHCLERKEKVIVFIERLCTATFVEKALQIHFGDALQIGCTVHVTSSKYELKKPKYRRELLKQFSPKSHRHNTKHELDILICTDADGVGVNLQDANVVVNYDPAEGADTLFQRAGRVLRFTNDSDRIVYLYTFIPSNIQQQTRSEAWKRIRNTFDRMMKRHTKSRHILGLDVMASETVKTIDLNDPEIEERLASEFDYYETTGTNQSHPLFHHVAMREQHCDLAKSLPDGIHSAMYYSQQEDRVAVLVDINGEKGVLLFNTATKLFEHEHDSLEILDLIKCKEATERALMNPAIVESEAKNAVRLWCEQKGADLDKVTEICALYLLPKPKKRSVRALIAGVIKYKQRKWNEVKQ</sequence>
<keyword evidence="7" id="KW-1185">Reference proteome</keyword>
<dbReference type="SUPFAM" id="SSF52540">
    <property type="entry name" value="P-loop containing nucleoside triphosphate hydrolases"/>
    <property type="match status" value="1"/>
</dbReference>
<dbReference type="InterPro" id="IPR014001">
    <property type="entry name" value="Helicase_ATP-bd"/>
</dbReference>